<feature type="domain" description="RNA polymerase sigma-70 region 2" evidence="2">
    <location>
        <begin position="60"/>
        <end position="122"/>
    </location>
</feature>
<dbReference type="AlphaFoldDB" id="A0A1H4YS22"/>
<dbReference type="SUPFAM" id="SSF88946">
    <property type="entry name" value="Sigma2 domain of RNA polymerase sigma factors"/>
    <property type="match status" value="1"/>
</dbReference>
<feature type="compositionally biased region" description="Basic and acidic residues" evidence="1">
    <location>
        <begin position="1"/>
        <end position="11"/>
    </location>
</feature>
<evidence type="ECO:0000313" key="4">
    <source>
        <dbReference type="Proteomes" id="UP000198609"/>
    </source>
</evidence>
<accession>A0A1H4YS22</accession>
<dbReference type="PANTHER" id="PTHR30173:SF36">
    <property type="entry name" value="ECF RNA POLYMERASE SIGMA FACTOR SIGJ"/>
    <property type="match status" value="1"/>
</dbReference>
<dbReference type="PANTHER" id="PTHR30173">
    <property type="entry name" value="SIGMA 19 FACTOR"/>
    <property type="match status" value="1"/>
</dbReference>
<name>A0A1H4YS22_STRMJ</name>
<dbReference type="EMBL" id="FNST01000002">
    <property type="protein sequence ID" value="SED20475.1"/>
    <property type="molecule type" value="Genomic_DNA"/>
</dbReference>
<dbReference type="InterPro" id="IPR007627">
    <property type="entry name" value="RNA_pol_sigma70_r2"/>
</dbReference>
<dbReference type="Proteomes" id="UP000198609">
    <property type="component" value="Unassembled WGS sequence"/>
</dbReference>
<protein>
    <submittedName>
        <fullName evidence="3">Sigma-70 region 2</fullName>
    </submittedName>
</protein>
<organism evidence="3 4">
    <name type="scientific">Streptomyces melanosporofaciens</name>
    <dbReference type="NCBI Taxonomy" id="67327"/>
    <lineage>
        <taxon>Bacteria</taxon>
        <taxon>Bacillati</taxon>
        <taxon>Actinomycetota</taxon>
        <taxon>Actinomycetes</taxon>
        <taxon>Kitasatosporales</taxon>
        <taxon>Streptomycetaceae</taxon>
        <taxon>Streptomyces</taxon>
        <taxon>Streptomyces violaceusniger group</taxon>
    </lineage>
</organism>
<dbReference type="GO" id="GO:0016987">
    <property type="term" value="F:sigma factor activity"/>
    <property type="evidence" value="ECO:0007669"/>
    <property type="project" value="TreeGrafter"/>
</dbReference>
<dbReference type="InterPro" id="IPR013325">
    <property type="entry name" value="RNA_pol_sigma_r2"/>
</dbReference>
<dbReference type="InterPro" id="IPR052704">
    <property type="entry name" value="ECF_Sigma-70_Domain"/>
</dbReference>
<dbReference type="Gene3D" id="1.10.1740.10">
    <property type="match status" value="1"/>
</dbReference>
<evidence type="ECO:0000313" key="3">
    <source>
        <dbReference type="EMBL" id="SED20475.1"/>
    </source>
</evidence>
<proteinExistence type="predicted"/>
<gene>
    <name evidence="3" type="ORF">SAMN04490356_7415</name>
</gene>
<reference evidence="4" key="1">
    <citation type="submission" date="2016-10" db="EMBL/GenBank/DDBJ databases">
        <authorList>
            <person name="Varghese N."/>
            <person name="Submissions S."/>
        </authorList>
    </citation>
    <scope>NUCLEOTIDE SEQUENCE [LARGE SCALE GENOMIC DNA]</scope>
    <source>
        <strain evidence="4">DSM 40318</strain>
    </source>
</reference>
<feature type="compositionally biased region" description="Low complexity" evidence="1">
    <location>
        <begin position="17"/>
        <end position="28"/>
    </location>
</feature>
<evidence type="ECO:0000256" key="1">
    <source>
        <dbReference type="SAM" id="MobiDB-lite"/>
    </source>
</evidence>
<sequence>MPNRQPHRETPCRYAFPRGSSPPSSGKPQQLGEEPEPDEVLWNPGPGHGEPGAALDPFVAHRSLLFTVADEMLGSAADAQDVVQESWLRWADVDRSRVRDPRACLVRTVTRQTLNRLRTLSRRREEYVGEWLPEPLLTSPDVAEGVELAESVPMAMLTPRAGSPSTASRPR</sequence>
<feature type="region of interest" description="Disordered" evidence="1">
    <location>
        <begin position="1"/>
        <end position="52"/>
    </location>
</feature>
<dbReference type="Pfam" id="PF04542">
    <property type="entry name" value="Sigma70_r2"/>
    <property type="match status" value="1"/>
</dbReference>
<dbReference type="GO" id="GO:0006352">
    <property type="term" value="P:DNA-templated transcription initiation"/>
    <property type="evidence" value="ECO:0007669"/>
    <property type="project" value="InterPro"/>
</dbReference>
<keyword evidence="4" id="KW-1185">Reference proteome</keyword>
<evidence type="ECO:0000259" key="2">
    <source>
        <dbReference type="Pfam" id="PF04542"/>
    </source>
</evidence>